<evidence type="ECO:0000256" key="1">
    <source>
        <dbReference type="ARBA" id="ARBA00004123"/>
    </source>
</evidence>
<keyword evidence="8" id="KW-1185">Reference proteome</keyword>
<dbReference type="CDD" id="cd11393">
    <property type="entry name" value="bHLH_AtbHLH_like"/>
    <property type="match status" value="1"/>
</dbReference>
<keyword evidence="2" id="KW-0805">Transcription regulation</keyword>
<dbReference type="GO" id="GO:0003700">
    <property type="term" value="F:DNA-binding transcription factor activity"/>
    <property type="evidence" value="ECO:0007669"/>
    <property type="project" value="InterPro"/>
</dbReference>
<dbReference type="PANTHER" id="PTHR45914:SF58">
    <property type="entry name" value="BHLH DOMAIN-CONTAINING PROTEIN"/>
    <property type="match status" value="1"/>
</dbReference>
<dbReference type="EMBL" id="CM010715">
    <property type="protein sequence ID" value="RZC44112.1"/>
    <property type="molecule type" value="Genomic_DNA"/>
</dbReference>
<sequence length="333" mass="37163">MNNNSSNDLMMSANSSPLMNTSFMSNTSSNSSCITGITTDNAMFFEQEEEEYFYTSTTTTTDVNNNNNLLPYFSYSSTNDYYGDEPTMFSTQSSMAPHDAFINIPSGDYDFNSTTTTPTCTYHYPKRQRISSQHLSSTTTTTTTFHAENSFSFVNNGVAYNPNSSNNFNNPSGSHYDYHLPKPYLLPSATTSNAAMPAGQNYPCGNYNGMSSSNAKKSKTGYLSSQSVAARERRRKISEKTQQLEKLIPGGSKMNTAEMFHAAYKYIKFLRAQIGVLEFMGSIQENDKMDYLTPVLEVLLRSIKVQEMLYVEEMCLVAKELFDTCAAQTLISS</sequence>
<dbReference type="GO" id="GO:0046983">
    <property type="term" value="F:protein dimerization activity"/>
    <property type="evidence" value="ECO:0007669"/>
    <property type="project" value="InterPro"/>
</dbReference>
<dbReference type="SUPFAM" id="SSF47459">
    <property type="entry name" value="HLH, helix-loop-helix DNA-binding domain"/>
    <property type="match status" value="1"/>
</dbReference>
<dbReference type="Pfam" id="PF00010">
    <property type="entry name" value="HLH"/>
    <property type="match status" value="1"/>
</dbReference>
<feature type="region of interest" description="Disordered" evidence="5">
    <location>
        <begin position="214"/>
        <end position="238"/>
    </location>
</feature>
<dbReference type="GO" id="GO:0005634">
    <property type="term" value="C:nucleus"/>
    <property type="evidence" value="ECO:0007669"/>
    <property type="project" value="UniProtKB-SubCell"/>
</dbReference>
<reference evidence="7 8" key="1">
    <citation type="journal article" date="2018" name="Science">
        <title>The opium poppy genome and morphinan production.</title>
        <authorList>
            <person name="Guo L."/>
            <person name="Winzer T."/>
            <person name="Yang X."/>
            <person name="Li Y."/>
            <person name="Ning Z."/>
            <person name="He Z."/>
            <person name="Teodor R."/>
            <person name="Lu Y."/>
            <person name="Bowser T.A."/>
            <person name="Graham I.A."/>
            <person name="Ye K."/>
        </authorList>
    </citation>
    <scope>NUCLEOTIDE SEQUENCE [LARGE SCALE GENOMIC DNA]</scope>
    <source>
        <strain evidence="8">cv. HN1</strain>
        <tissue evidence="7">Leaves</tissue>
    </source>
</reference>
<proteinExistence type="predicted"/>
<dbReference type="PROSITE" id="PS50888">
    <property type="entry name" value="BHLH"/>
    <property type="match status" value="1"/>
</dbReference>
<evidence type="ECO:0000256" key="2">
    <source>
        <dbReference type="ARBA" id="ARBA00023015"/>
    </source>
</evidence>
<dbReference type="AlphaFoldDB" id="A0A4Y7I8S6"/>
<comment type="subcellular location">
    <subcellularLocation>
        <location evidence="1">Nucleus</location>
    </subcellularLocation>
</comment>
<gene>
    <name evidence="7" type="ORF">C5167_037058</name>
</gene>
<dbReference type="InterPro" id="IPR011598">
    <property type="entry name" value="bHLH_dom"/>
</dbReference>
<accession>A0A4Y7I8S6</accession>
<dbReference type="Proteomes" id="UP000316621">
    <property type="component" value="Chromosome 1"/>
</dbReference>
<dbReference type="PANTHER" id="PTHR45914">
    <property type="entry name" value="TRANSCRIPTION FACTOR HEC3-RELATED"/>
    <property type="match status" value="1"/>
</dbReference>
<protein>
    <recommendedName>
        <fullName evidence="6">BHLH domain-containing protein</fullName>
    </recommendedName>
</protein>
<evidence type="ECO:0000313" key="8">
    <source>
        <dbReference type="Proteomes" id="UP000316621"/>
    </source>
</evidence>
<dbReference type="InterPro" id="IPR045239">
    <property type="entry name" value="bHLH95_bHLH"/>
</dbReference>
<dbReference type="Gramene" id="RZC44112">
    <property type="protein sequence ID" value="RZC44112"/>
    <property type="gene ID" value="C5167_037058"/>
</dbReference>
<evidence type="ECO:0000256" key="5">
    <source>
        <dbReference type="SAM" id="MobiDB-lite"/>
    </source>
</evidence>
<keyword evidence="3" id="KW-0804">Transcription</keyword>
<evidence type="ECO:0000256" key="3">
    <source>
        <dbReference type="ARBA" id="ARBA00023163"/>
    </source>
</evidence>
<name>A0A4Y7I8S6_PAPSO</name>
<dbReference type="Gene3D" id="4.10.280.10">
    <property type="entry name" value="Helix-loop-helix DNA-binding domain"/>
    <property type="match status" value="1"/>
</dbReference>
<keyword evidence="4" id="KW-0539">Nucleus</keyword>
<feature type="domain" description="BHLH" evidence="6">
    <location>
        <begin position="221"/>
        <end position="270"/>
    </location>
</feature>
<dbReference type="InterPro" id="IPR036638">
    <property type="entry name" value="HLH_DNA-bd_sf"/>
</dbReference>
<evidence type="ECO:0000256" key="4">
    <source>
        <dbReference type="ARBA" id="ARBA00023242"/>
    </source>
</evidence>
<feature type="compositionally biased region" description="Polar residues" evidence="5">
    <location>
        <begin position="214"/>
        <end position="228"/>
    </location>
</feature>
<evidence type="ECO:0000313" key="7">
    <source>
        <dbReference type="EMBL" id="RZC44112.1"/>
    </source>
</evidence>
<dbReference type="SMART" id="SM00353">
    <property type="entry name" value="HLH"/>
    <property type="match status" value="1"/>
</dbReference>
<evidence type="ECO:0000259" key="6">
    <source>
        <dbReference type="PROSITE" id="PS50888"/>
    </source>
</evidence>
<dbReference type="InterPro" id="IPR045843">
    <property type="entry name" value="IND-like"/>
</dbReference>
<organism evidence="7 8">
    <name type="scientific">Papaver somniferum</name>
    <name type="common">Opium poppy</name>
    <dbReference type="NCBI Taxonomy" id="3469"/>
    <lineage>
        <taxon>Eukaryota</taxon>
        <taxon>Viridiplantae</taxon>
        <taxon>Streptophyta</taxon>
        <taxon>Embryophyta</taxon>
        <taxon>Tracheophyta</taxon>
        <taxon>Spermatophyta</taxon>
        <taxon>Magnoliopsida</taxon>
        <taxon>Ranunculales</taxon>
        <taxon>Papaveraceae</taxon>
        <taxon>Papaveroideae</taxon>
        <taxon>Papaver</taxon>
    </lineage>
</organism>